<comment type="caution">
    <text evidence="3">The sequence shown here is derived from an EMBL/GenBank/DDBJ whole genome shotgun (WGS) entry which is preliminary data.</text>
</comment>
<dbReference type="RefSeq" id="WP_184802072.1">
    <property type="nucleotide sequence ID" value="NZ_JACIIZ010000008.1"/>
</dbReference>
<gene>
    <name evidence="3" type="ORF">FHS74_003113</name>
</gene>
<keyword evidence="4" id="KW-1185">Reference proteome</keyword>
<dbReference type="EMBL" id="JACIIZ010000008">
    <property type="protein sequence ID" value="MBB6252553.1"/>
    <property type="molecule type" value="Genomic_DNA"/>
</dbReference>
<dbReference type="AlphaFoldDB" id="A0A7X0EDB0"/>
<keyword evidence="2" id="KW-0472">Membrane</keyword>
<name>A0A7X0EDB0_9PROT</name>
<evidence type="ECO:0000313" key="3">
    <source>
        <dbReference type="EMBL" id="MBB6252553.1"/>
    </source>
</evidence>
<proteinExistence type="predicted"/>
<reference evidence="3 4" key="1">
    <citation type="submission" date="2020-08" db="EMBL/GenBank/DDBJ databases">
        <title>Genomic Encyclopedia of Type Strains, Phase IV (KMG-IV): sequencing the most valuable type-strain genomes for metagenomic binning, comparative biology and taxonomic classification.</title>
        <authorList>
            <person name="Goeker M."/>
        </authorList>
    </citation>
    <scope>NUCLEOTIDE SEQUENCE [LARGE SCALE GENOMIC DNA]</scope>
    <source>
        <strain evidence="3 4">DSM 22198</strain>
    </source>
</reference>
<feature type="region of interest" description="Disordered" evidence="1">
    <location>
        <begin position="1"/>
        <end position="27"/>
    </location>
</feature>
<evidence type="ECO:0000256" key="1">
    <source>
        <dbReference type="SAM" id="MobiDB-lite"/>
    </source>
</evidence>
<protein>
    <submittedName>
        <fullName evidence="3">Uncharacterized protein</fullName>
    </submittedName>
</protein>
<keyword evidence="2" id="KW-0812">Transmembrane</keyword>
<dbReference type="Proteomes" id="UP000539175">
    <property type="component" value="Unassembled WGS sequence"/>
</dbReference>
<feature type="transmembrane region" description="Helical" evidence="2">
    <location>
        <begin position="94"/>
        <end position="112"/>
    </location>
</feature>
<sequence length="144" mass="16332">MTDRPLSSADTTPDSAPERHGARPPGLERPIRNVFVYGMLIVPPIQTLFEHELRRIPGTPPGDIPRVSAFIGAIIYLILVGLDREMIRPTLNRLGRNVSFLWVLLTPVYLWKRATCINQGRTTFWLWWLSLGLSAVLDALLSRF</sequence>
<accession>A0A7X0EDB0</accession>
<evidence type="ECO:0000313" key="4">
    <source>
        <dbReference type="Proteomes" id="UP000539175"/>
    </source>
</evidence>
<organism evidence="3 4">
    <name type="scientific">Nitrospirillum iridis</name>
    <dbReference type="NCBI Taxonomy" id="765888"/>
    <lineage>
        <taxon>Bacteria</taxon>
        <taxon>Pseudomonadati</taxon>
        <taxon>Pseudomonadota</taxon>
        <taxon>Alphaproteobacteria</taxon>
        <taxon>Rhodospirillales</taxon>
        <taxon>Azospirillaceae</taxon>
        <taxon>Nitrospirillum</taxon>
    </lineage>
</organism>
<feature type="transmembrane region" description="Helical" evidence="2">
    <location>
        <begin position="64"/>
        <end position="82"/>
    </location>
</feature>
<feature type="transmembrane region" description="Helical" evidence="2">
    <location>
        <begin position="124"/>
        <end position="141"/>
    </location>
</feature>
<keyword evidence="2" id="KW-1133">Transmembrane helix</keyword>
<evidence type="ECO:0000256" key="2">
    <source>
        <dbReference type="SAM" id="Phobius"/>
    </source>
</evidence>